<evidence type="ECO:0000256" key="1">
    <source>
        <dbReference type="ARBA" id="ARBA00004123"/>
    </source>
</evidence>
<dbReference type="PANTHER" id="PTHR31384">
    <property type="entry name" value="AUXIN RESPONSE FACTOR 4-RELATED"/>
    <property type="match status" value="1"/>
</dbReference>
<gene>
    <name evidence="9" type="ORF">O6P43_018666</name>
</gene>
<protein>
    <submittedName>
        <fullName evidence="9">Auxin response factor</fullName>
    </submittedName>
</protein>
<dbReference type="GO" id="GO:0009734">
    <property type="term" value="P:auxin-activated signaling pathway"/>
    <property type="evidence" value="ECO:0007669"/>
    <property type="project" value="UniProtKB-KW"/>
</dbReference>
<comment type="similarity">
    <text evidence="2">Belongs to the ARF family.</text>
</comment>
<keyword evidence="4" id="KW-0238">DNA-binding</keyword>
<dbReference type="Proteomes" id="UP001163823">
    <property type="component" value="Chromosome 8"/>
</dbReference>
<dbReference type="InterPro" id="IPR044835">
    <property type="entry name" value="ARF_plant"/>
</dbReference>
<reference evidence="9" key="1">
    <citation type="journal article" date="2023" name="Science">
        <title>Elucidation of the pathway for biosynthesis of saponin adjuvants from the soapbark tree.</title>
        <authorList>
            <person name="Reed J."/>
            <person name="Orme A."/>
            <person name="El-Demerdash A."/>
            <person name="Owen C."/>
            <person name="Martin L.B.B."/>
            <person name="Misra R.C."/>
            <person name="Kikuchi S."/>
            <person name="Rejzek M."/>
            <person name="Martin A.C."/>
            <person name="Harkess A."/>
            <person name="Leebens-Mack J."/>
            <person name="Louveau T."/>
            <person name="Stephenson M.J."/>
            <person name="Osbourn A."/>
        </authorList>
    </citation>
    <scope>NUCLEOTIDE SEQUENCE</scope>
    <source>
        <strain evidence="9">S10</strain>
    </source>
</reference>
<evidence type="ECO:0000256" key="5">
    <source>
        <dbReference type="ARBA" id="ARBA00023163"/>
    </source>
</evidence>
<feature type="domain" description="TF-B3" evidence="8">
    <location>
        <begin position="38"/>
        <end position="91"/>
    </location>
</feature>
<dbReference type="GO" id="GO:0005634">
    <property type="term" value="C:nucleus"/>
    <property type="evidence" value="ECO:0007669"/>
    <property type="project" value="UniProtKB-SubCell"/>
</dbReference>
<evidence type="ECO:0000256" key="6">
    <source>
        <dbReference type="ARBA" id="ARBA00023242"/>
    </source>
</evidence>
<dbReference type="SUPFAM" id="SSF101936">
    <property type="entry name" value="DNA-binding pseudobarrel domain"/>
    <property type="match status" value="1"/>
</dbReference>
<organism evidence="9 10">
    <name type="scientific">Quillaja saponaria</name>
    <name type="common">Soap bark tree</name>
    <dbReference type="NCBI Taxonomy" id="32244"/>
    <lineage>
        <taxon>Eukaryota</taxon>
        <taxon>Viridiplantae</taxon>
        <taxon>Streptophyta</taxon>
        <taxon>Embryophyta</taxon>
        <taxon>Tracheophyta</taxon>
        <taxon>Spermatophyta</taxon>
        <taxon>Magnoliopsida</taxon>
        <taxon>eudicotyledons</taxon>
        <taxon>Gunneridae</taxon>
        <taxon>Pentapetalae</taxon>
        <taxon>rosids</taxon>
        <taxon>fabids</taxon>
        <taxon>Fabales</taxon>
        <taxon>Quillajaceae</taxon>
        <taxon>Quillaja</taxon>
    </lineage>
</organism>
<dbReference type="InterPro" id="IPR015300">
    <property type="entry name" value="DNA-bd_pseudobarrel_sf"/>
</dbReference>
<accession>A0AAD7LIS0</accession>
<comment type="caution">
    <text evidence="9">The sequence shown here is derived from an EMBL/GenBank/DDBJ whole genome shotgun (WGS) entry which is preliminary data.</text>
</comment>
<evidence type="ECO:0000256" key="4">
    <source>
        <dbReference type="ARBA" id="ARBA00023125"/>
    </source>
</evidence>
<dbReference type="InterPro" id="IPR003340">
    <property type="entry name" value="B3_DNA-bd"/>
</dbReference>
<sequence length="198" mass="22847">MVAFQCHAGQQKSSFLHWITQFNPQRKNLLYETCIDNTWTFRHIYRGQPKRHLLTTGWSLFVASKRLKTGEAVLFIRAFRSEFVIPLAKYRKSLYGTQLSVGMSFGMMFETEESGTIVGISDLDPLRWPGSKWRNLQVEWEEAGCDDKQNRVSSWEIETPGSLFMFPALTSGLKRPLHSGFLENDWGSLIRRPFSTSS</sequence>
<keyword evidence="7" id="KW-0927">Auxin signaling pathway</keyword>
<evidence type="ECO:0000313" key="10">
    <source>
        <dbReference type="Proteomes" id="UP001163823"/>
    </source>
</evidence>
<evidence type="ECO:0000256" key="2">
    <source>
        <dbReference type="ARBA" id="ARBA00007853"/>
    </source>
</evidence>
<dbReference type="Gene3D" id="2.30.30.1040">
    <property type="match status" value="1"/>
</dbReference>
<dbReference type="AlphaFoldDB" id="A0AAD7LIS0"/>
<keyword evidence="5" id="KW-0804">Transcription</keyword>
<evidence type="ECO:0000256" key="7">
    <source>
        <dbReference type="ARBA" id="ARBA00023294"/>
    </source>
</evidence>
<dbReference type="CDD" id="cd10017">
    <property type="entry name" value="B3_DNA"/>
    <property type="match status" value="1"/>
</dbReference>
<keyword evidence="10" id="KW-1185">Reference proteome</keyword>
<dbReference type="InterPro" id="IPR010525">
    <property type="entry name" value="ARF_dom"/>
</dbReference>
<dbReference type="GO" id="GO:0006355">
    <property type="term" value="P:regulation of DNA-templated transcription"/>
    <property type="evidence" value="ECO:0007669"/>
    <property type="project" value="InterPro"/>
</dbReference>
<name>A0AAD7LIS0_QUISA</name>
<evidence type="ECO:0000259" key="8">
    <source>
        <dbReference type="PROSITE" id="PS50863"/>
    </source>
</evidence>
<dbReference type="Gene3D" id="2.40.330.10">
    <property type="entry name" value="DNA-binding pseudobarrel domain"/>
    <property type="match status" value="1"/>
</dbReference>
<keyword evidence="3" id="KW-0805">Transcription regulation</keyword>
<dbReference type="Pfam" id="PF06507">
    <property type="entry name" value="ARF_AD"/>
    <property type="match status" value="1"/>
</dbReference>
<comment type="subcellular location">
    <subcellularLocation>
        <location evidence="1">Nucleus</location>
    </subcellularLocation>
</comment>
<dbReference type="PANTHER" id="PTHR31384:SF10">
    <property type="entry name" value="AUXIN RESPONSE FACTOR 5"/>
    <property type="match status" value="1"/>
</dbReference>
<dbReference type="PROSITE" id="PS50863">
    <property type="entry name" value="B3"/>
    <property type="match status" value="1"/>
</dbReference>
<evidence type="ECO:0000256" key="3">
    <source>
        <dbReference type="ARBA" id="ARBA00023015"/>
    </source>
</evidence>
<dbReference type="KEGG" id="qsa:O6P43_018666"/>
<dbReference type="FunFam" id="2.30.30.1040:FF:000001">
    <property type="entry name" value="Auxin response factor"/>
    <property type="match status" value="1"/>
</dbReference>
<keyword evidence="6" id="KW-0539">Nucleus</keyword>
<dbReference type="GO" id="GO:0003677">
    <property type="term" value="F:DNA binding"/>
    <property type="evidence" value="ECO:0007669"/>
    <property type="project" value="UniProtKB-KW"/>
</dbReference>
<dbReference type="EMBL" id="JARAOO010000008">
    <property type="protein sequence ID" value="KAJ7957850.1"/>
    <property type="molecule type" value="Genomic_DNA"/>
</dbReference>
<proteinExistence type="inferred from homology"/>
<evidence type="ECO:0000313" key="9">
    <source>
        <dbReference type="EMBL" id="KAJ7957850.1"/>
    </source>
</evidence>